<name>A0A9D3ZFK8_9ROSI</name>
<dbReference type="AlphaFoldDB" id="A0A9D3ZFK8"/>
<sequence length="54" mass="6213">KIFANVKKTGYSQGTITGWDLYQIARDSILQQQVKVGKDPEEEEKDPTEIEQMQ</sequence>
<evidence type="ECO:0000256" key="1">
    <source>
        <dbReference type="SAM" id="MobiDB-lite"/>
    </source>
</evidence>
<evidence type="ECO:0000313" key="2">
    <source>
        <dbReference type="EMBL" id="KAH1031821.1"/>
    </source>
</evidence>
<feature type="region of interest" description="Disordered" evidence="1">
    <location>
        <begin position="33"/>
        <end position="54"/>
    </location>
</feature>
<dbReference type="Proteomes" id="UP000828251">
    <property type="component" value="Unassembled WGS sequence"/>
</dbReference>
<proteinExistence type="predicted"/>
<protein>
    <submittedName>
        <fullName evidence="2">Uncharacterized protein</fullName>
    </submittedName>
</protein>
<feature type="non-terminal residue" evidence="2">
    <location>
        <position position="1"/>
    </location>
</feature>
<comment type="caution">
    <text evidence="2">The sequence shown here is derived from an EMBL/GenBank/DDBJ whole genome shotgun (WGS) entry which is preliminary data.</text>
</comment>
<organism evidence="2 3">
    <name type="scientific">Gossypium stocksii</name>
    <dbReference type="NCBI Taxonomy" id="47602"/>
    <lineage>
        <taxon>Eukaryota</taxon>
        <taxon>Viridiplantae</taxon>
        <taxon>Streptophyta</taxon>
        <taxon>Embryophyta</taxon>
        <taxon>Tracheophyta</taxon>
        <taxon>Spermatophyta</taxon>
        <taxon>Magnoliopsida</taxon>
        <taxon>eudicotyledons</taxon>
        <taxon>Gunneridae</taxon>
        <taxon>Pentapetalae</taxon>
        <taxon>rosids</taxon>
        <taxon>malvids</taxon>
        <taxon>Malvales</taxon>
        <taxon>Malvaceae</taxon>
        <taxon>Malvoideae</taxon>
        <taxon>Gossypium</taxon>
    </lineage>
</organism>
<accession>A0A9D3ZFK8</accession>
<gene>
    <name evidence="2" type="ORF">J1N35_043995</name>
</gene>
<keyword evidence="3" id="KW-1185">Reference proteome</keyword>
<dbReference type="EMBL" id="JAIQCV010000013">
    <property type="protein sequence ID" value="KAH1031821.1"/>
    <property type="molecule type" value="Genomic_DNA"/>
</dbReference>
<reference evidence="2 3" key="1">
    <citation type="journal article" date="2021" name="Plant Biotechnol. J.">
        <title>Multi-omics assisted identification of the key and species-specific regulatory components of drought-tolerant mechanisms in Gossypium stocksii.</title>
        <authorList>
            <person name="Yu D."/>
            <person name="Ke L."/>
            <person name="Zhang D."/>
            <person name="Wu Y."/>
            <person name="Sun Y."/>
            <person name="Mei J."/>
            <person name="Sun J."/>
            <person name="Sun Y."/>
        </authorList>
    </citation>
    <scope>NUCLEOTIDE SEQUENCE [LARGE SCALE GENOMIC DNA]</scope>
    <source>
        <strain evidence="3">cv. E1</strain>
        <tissue evidence="2">Leaf</tissue>
    </source>
</reference>
<evidence type="ECO:0000313" key="3">
    <source>
        <dbReference type="Proteomes" id="UP000828251"/>
    </source>
</evidence>